<feature type="domain" description="Methyltransferase" evidence="2">
    <location>
        <begin position="39"/>
        <end position="131"/>
    </location>
</feature>
<name>A0ABM7XD37_9BACT</name>
<evidence type="ECO:0000313" key="3">
    <source>
        <dbReference type="EMBL" id="BDG09789.1"/>
    </source>
</evidence>
<organism evidence="3 4">
    <name type="scientific">Anaeromyxobacter paludicola</name>
    <dbReference type="NCBI Taxonomy" id="2918171"/>
    <lineage>
        <taxon>Bacteria</taxon>
        <taxon>Pseudomonadati</taxon>
        <taxon>Myxococcota</taxon>
        <taxon>Myxococcia</taxon>
        <taxon>Myxococcales</taxon>
        <taxon>Cystobacterineae</taxon>
        <taxon>Anaeromyxobacteraceae</taxon>
        <taxon>Anaeromyxobacter</taxon>
    </lineage>
</organism>
<dbReference type="Proteomes" id="UP001162734">
    <property type="component" value="Chromosome"/>
</dbReference>
<proteinExistence type="predicted"/>
<dbReference type="InterPro" id="IPR029063">
    <property type="entry name" value="SAM-dependent_MTases_sf"/>
</dbReference>
<dbReference type="Gene3D" id="3.40.50.150">
    <property type="entry name" value="Vaccinia Virus protein VP39"/>
    <property type="match status" value="1"/>
</dbReference>
<keyword evidence="1" id="KW-0808">Transferase</keyword>
<dbReference type="Pfam" id="PF13649">
    <property type="entry name" value="Methyltransf_25"/>
    <property type="match status" value="1"/>
</dbReference>
<gene>
    <name evidence="3" type="ORF">AMPC_29020</name>
</gene>
<evidence type="ECO:0000313" key="4">
    <source>
        <dbReference type="Proteomes" id="UP001162734"/>
    </source>
</evidence>
<evidence type="ECO:0000256" key="1">
    <source>
        <dbReference type="ARBA" id="ARBA00022679"/>
    </source>
</evidence>
<keyword evidence="4" id="KW-1185">Reference proteome</keyword>
<dbReference type="SUPFAM" id="SSF53335">
    <property type="entry name" value="S-adenosyl-L-methionine-dependent methyltransferases"/>
    <property type="match status" value="1"/>
</dbReference>
<sequence length="197" mass="21376">MSGSVEFFEQQFQRQVARGEFALNPFEQDALPFLSGRLLDFGCGLGNLSLEAARRGCRVVAVDGSPTAVERVRRAAEAEQLPVEAARAELGDYQPAGPFDAVAAIGVLMFFPEPLARARLLDLQAQVRPGGVMAVTVLTEGTTFLDVFGGAEGYLFRKGELAERFAGWETLFFKPGSFPSPDGRVKEFESLVARRVG</sequence>
<reference evidence="4" key="1">
    <citation type="journal article" date="2022" name="Int. J. Syst. Evol. Microbiol.">
        <title>Anaeromyxobacter oryzae sp. nov., Anaeromyxobacter diazotrophicus sp. nov. and Anaeromyxobacter paludicola sp. nov., isolated from paddy soils.</title>
        <authorList>
            <person name="Itoh H."/>
            <person name="Xu Z."/>
            <person name="Mise K."/>
            <person name="Masuda Y."/>
            <person name="Ushijima N."/>
            <person name="Hayakawa C."/>
            <person name="Shiratori Y."/>
            <person name="Senoo K."/>
        </authorList>
    </citation>
    <scope>NUCLEOTIDE SEQUENCE [LARGE SCALE GENOMIC DNA]</scope>
    <source>
        <strain evidence="4">Red630</strain>
    </source>
</reference>
<evidence type="ECO:0000259" key="2">
    <source>
        <dbReference type="Pfam" id="PF13649"/>
    </source>
</evidence>
<accession>A0ABM7XD37</accession>
<protein>
    <recommendedName>
        <fullName evidence="2">Methyltransferase domain-containing protein</fullName>
    </recommendedName>
</protein>
<dbReference type="RefSeq" id="WP_248342141.1">
    <property type="nucleotide sequence ID" value="NZ_AP025592.1"/>
</dbReference>
<dbReference type="PANTHER" id="PTHR43861">
    <property type="entry name" value="TRANS-ACONITATE 2-METHYLTRANSFERASE-RELATED"/>
    <property type="match status" value="1"/>
</dbReference>
<dbReference type="CDD" id="cd02440">
    <property type="entry name" value="AdoMet_MTases"/>
    <property type="match status" value="1"/>
</dbReference>
<dbReference type="InterPro" id="IPR041698">
    <property type="entry name" value="Methyltransf_25"/>
</dbReference>
<dbReference type="PANTHER" id="PTHR43861:SF3">
    <property type="entry name" value="PUTATIVE (AFU_ORTHOLOGUE AFUA_2G14390)-RELATED"/>
    <property type="match status" value="1"/>
</dbReference>
<dbReference type="EMBL" id="AP025592">
    <property type="protein sequence ID" value="BDG09789.1"/>
    <property type="molecule type" value="Genomic_DNA"/>
</dbReference>